<sequence>MNLSQTLFRLNVLSGGYKKTAEFCEKHHNTFYQKLYRIWIILQDIFIGIPRMFRYIHKMGCGNPTERPIKLAAVIIAKNESEYIAEWMAYHKVVGVEKVFLYDNDSDDNMHDILKPFIDDGFVEYHQIHGNKMQGVAYTDALHRYGKICKYMAFIDGDELIAPVKQGDNVVEILDDFFNKHPQAGGWAINWAMFGSSHYEEKPNGLMIESFIWRAEIGKPGTQMIKTVLRPECALMYHHPHYPIYRLRYDAYNHSGGIVSMNESYISKYAGLQINHYFTKSKGQWIRRRKMGQCMTGIDKPRPIDDFYRHDHNDVLDNSASVYVDEVKNVMNKYLTTNKI</sequence>
<dbReference type="EMBL" id="JABKKJ010000016">
    <property type="protein sequence ID" value="NPE25737.1"/>
    <property type="molecule type" value="Genomic_DNA"/>
</dbReference>
<dbReference type="RefSeq" id="WP_172345202.1">
    <property type="nucleotide sequence ID" value="NZ_CATJFF010000028.1"/>
</dbReference>
<evidence type="ECO:0000256" key="1">
    <source>
        <dbReference type="ARBA" id="ARBA00004167"/>
    </source>
</evidence>
<reference evidence="7 8" key="1">
    <citation type="submission" date="2020-05" db="EMBL/GenBank/DDBJ databases">
        <title>Distinct polysaccharide utilization as determinants for interspecies competition between intestinal Prevotella spp.</title>
        <authorList>
            <person name="Galvez E.J.C."/>
            <person name="Iljazovic A."/>
            <person name="Strowig T."/>
        </authorList>
    </citation>
    <scope>NUCLEOTIDE SEQUENCE [LARGE SCALE GENOMIC DNA]</scope>
    <source>
        <strain evidence="7 8">PCHR</strain>
    </source>
</reference>
<evidence type="ECO:0000256" key="3">
    <source>
        <dbReference type="ARBA" id="ARBA00022679"/>
    </source>
</evidence>
<dbReference type="Pfam" id="PF01697">
    <property type="entry name" value="Glyco_transf_92"/>
    <property type="match status" value="1"/>
</dbReference>
<evidence type="ECO:0000313" key="8">
    <source>
        <dbReference type="Proteomes" id="UP000820977"/>
    </source>
</evidence>
<evidence type="ECO:0000256" key="4">
    <source>
        <dbReference type="ARBA" id="ARBA00022692"/>
    </source>
</evidence>
<name>A0ABX2B2P5_9BACT</name>
<keyword evidence="6" id="KW-0472">Membrane</keyword>
<keyword evidence="4" id="KW-0812">Transmembrane</keyword>
<gene>
    <name evidence="7" type="ORF">HPS54_09465</name>
</gene>
<proteinExistence type="predicted"/>
<dbReference type="SUPFAM" id="SSF53448">
    <property type="entry name" value="Nucleotide-diphospho-sugar transferases"/>
    <property type="match status" value="1"/>
</dbReference>
<evidence type="ECO:0000256" key="2">
    <source>
        <dbReference type="ARBA" id="ARBA00022676"/>
    </source>
</evidence>
<organism evidence="7 8">
    <name type="scientific">Xylanibacter caecicola</name>
    <dbReference type="NCBI Taxonomy" id="2736294"/>
    <lineage>
        <taxon>Bacteria</taxon>
        <taxon>Pseudomonadati</taxon>
        <taxon>Bacteroidota</taxon>
        <taxon>Bacteroidia</taxon>
        <taxon>Bacteroidales</taxon>
        <taxon>Prevotellaceae</taxon>
        <taxon>Xylanibacter</taxon>
    </lineage>
</organism>
<comment type="caution">
    <text evidence="7">The sequence shown here is derived from an EMBL/GenBank/DDBJ whole genome shotgun (WGS) entry which is preliminary data.</text>
</comment>
<dbReference type="CDD" id="cd00761">
    <property type="entry name" value="Glyco_tranf_GTA_type"/>
    <property type="match status" value="1"/>
</dbReference>
<dbReference type="Proteomes" id="UP000820977">
    <property type="component" value="Unassembled WGS sequence"/>
</dbReference>
<keyword evidence="5" id="KW-1133">Transmembrane helix</keyword>
<dbReference type="PANTHER" id="PTHR21461">
    <property type="entry name" value="GLYCOSYLTRANSFERASE FAMILY 92 PROTEIN"/>
    <property type="match status" value="1"/>
</dbReference>
<protein>
    <submittedName>
        <fullName evidence="7">Glycosyltransferase family 92 protein</fullName>
    </submittedName>
</protein>
<accession>A0ABX2B2P5</accession>
<dbReference type="PANTHER" id="PTHR21461:SF69">
    <property type="entry name" value="GLYCOSYLTRANSFERASE FAMILY 92 PROTEIN"/>
    <property type="match status" value="1"/>
</dbReference>
<keyword evidence="3" id="KW-0808">Transferase</keyword>
<keyword evidence="8" id="KW-1185">Reference proteome</keyword>
<dbReference type="InterPro" id="IPR029044">
    <property type="entry name" value="Nucleotide-diphossugar_trans"/>
</dbReference>
<evidence type="ECO:0000256" key="5">
    <source>
        <dbReference type="ARBA" id="ARBA00022989"/>
    </source>
</evidence>
<comment type="subcellular location">
    <subcellularLocation>
        <location evidence="1">Membrane</location>
        <topology evidence="1">Single-pass membrane protein</topology>
    </subcellularLocation>
</comment>
<keyword evidence="2" id="KW-0328">Glycosyltransferase</keyword>
<evidence type="ECO:0000313" key="7">
    <source>
        <dbReference type="EMBL" id="NPE25737.1"/>
    </source>
</evidence>
<evidence type="ECO:0000256" key="6">
    <source>
        <dbReference type="ARBA" id="ARBA00023136"/>
    </source>
</evidence>
<dbReference type="InterPro" id="IPR008166">
    <property type="entry name" value="Glyco_transf_92"/>
</dbReference>